<reference evidence="9" key="1">
    <citation type="journal article" date="2019" name="Int. J. Syst. Evol. Microbiol.">
        <title>The Global Catalogue of Microorganisms (GCM) 10K type strain sequencing project: providing services to taxonomists for standard genome sequencing and annotation.</title>
        <authorList>
            <consortium name="The Broad Institute Genomics Platform"/>
            <consortium name="The Broad Institute Genome Sequencing Center for Infectious Disease"/>
            <person name="Wu L."/>
            <person name="Ma J."/>
        </authorList>
    </citation>
    <scope>NUCLEOTIDE SEQUENCE [LARGE SCALE GENOMIC DNA]</scope>
    <source>
        <strain evidence="9">CCUG 56607</strain>
    </source>
</reference>
<organism evidence="8 9">
    <name type="scientific">Thalassobacillus hwangdonensis</name>
    <dbReference type="NCBI Taxonomy" id="546108"/>
    <lineage>
        <taxon>Bacteria</taxon>
        <taxon>Bacillati</taxon>
        <taxon>Bacillota</taxon>
        <taxon>Bacilli</taxon>
        <taxon>Bacillales</taxon>
        <taxon>Bacillaceae</taxon>
        <taxon>Thalassobacillus</taxon>
    </lineage>
</organism>
<dbReference type="PANTHER" id="PTHR48073:SF5">
    <property type="entry name" value="O-SUCCINYLBENZOATE SYNTHASE"/>
    <property type="match status" value="1"/>
</dbReference>
<dbReference type="InterPro" id="IPR036849">
    <property type="entry name" value="Enolase-like_C_sf"/>
</dbReference>
<dbReference type="RefSeq" id="WP_386062363.1">
    <property type="nucleotide sequence ID" value="NZ_JBHTKL010000005.1"/>
</dbReference>
<evidence type="ECO:0000256" key="3">
    <source>
        <dbReference type="ARBA" id="ARBA00022842"/>
    </source>
</evidence>
<keyword evidence="4 8" id="KW-0456">Lyase</keyword>
<dbReference type="InterPro" id="IPR029065">
    <property type="entry name" value="Enolase_C-like"/>
</dbReference>
<dbReference type="GO" id="GO:0043748">
    <property type="term" value="F:O-succinylbenzoate synthase activity"/>
    <property type="evidence" value="ECO:0007669"/>
    <property type="project" value="UniProtKB-EC"/>
</dbReference>
<evidence type="ECO:0000259" key="7">
    <source>
        <dbReference type="SMART" id="SM00922"/>
    </source>
</evidence>
<dbReference type="SFLD" id="SFLDG00180">
    <property type="entry name" value="muconate_cycloisomerase"/>
    <property type="match status" value="1"/>
</dbReference>
<dbReference type="InterPro" id="IPR013342">
    <property type="entry name" value="Mandelate_racemase_C"/>
</dbReference>
<evidence type="ECO:0000313" key="8">
    <source>
        <dbReference type="EMBL" id="MFD1020551.1"/>
    </source>
</evidence>
<dbReference type="CDD" id="cd03317">
    <property type="entry name" value="NAAAR"/>
    <property type="match status" value="1"/>
</dbReference>
<dbReference type="InterPro" id="IPR010197">
    <property type="entry name" value="OSBS/NAAAR"/>
</dbReference>
<keyword evidence="3" id="KW-0460">Magnesium</keyword>
<dbReference type="Gene3D" id="3.30.390.10">
    <property type="entry name" value="Enolase-like, N-terminal domain"/>
    <property type="match status" value="1"/>
</dbReference>
<dbReference type="SUPFAM" id="SSF51604">
    <property type="entry name" value="Enolase C-terminal domain-like"/>
    <property type="match status" value="1"/>
</dbReference>
<evidence type="ECO:0000313" key="9">
    <source>
        <dbReference type="Proteomes" id="UP001596990"/>
    </source>
</evidence>
<dbReference type="SUPFAM" id="SSF54826">
    <property type="entry name" value="Enolase N-terminal domain-like"/>
    <property type="match status" value="1"/>
</dbReference>
<comment type="caution">
    <text evidence="8">The sequence shown here is derived from an EMBL/GenBank/DDBJ whole genome shotgun (WGS) entry which is preliminary data.</text>
</comment>
<dbReference type="EMBL" id="JBHTKL010000005">
    <property type="protein sequence ID" value="MFD1020551.1"/>
    <property type="molecule type" value="Genomic_DNA"/>
</dbReference>
<dbReference type="SMART" id="SM00922">
    <property type="entry name" value="MR_MLE"/>
    <property type="match status" value="1"/>
</dbReference>
<dbReference type="Proteomes" id="UP001596990">
    <property type="component" value="Unassembled WGS sequence"/>
</dbReference>
<keyword evidence="9" id="KW-1185">Reference proteome</keyword>
<accession>A0ABW3L388</accession>
<dbReference type="EC" id="4.2.1.113" evidence="5 6"/>
<dbReference type="Pfam" id="PF13378">
    <property type="entry name" value="MR_MLE_C"/>
    <property type="match status" value="1"/>
</dbReference>
<dbReference type="InterPro" id="IPR013341">
    <property type="entry name" value="Mandelate_racemase_N_dom"/>
</dbReference>
<evidence type="ECO:0000256" key="6">
    <source>
        <dbReference type="NCBIfam" id="TIGR01928"/>
    </source>
</evidence>
<sequence length="366" mass="40935">MNVESVTLRRIRMPLKKPFVTHAGSVKERELIIIETADCEGTTGYGEVTAFSTPFYTAETITTAWHMLTDIFLPAVHWADISHPKELPDRLSGFQGNQMAKAGLEASLWDLYAKQKNVSLSKLIGGTREAVETGVVISLTDDLEDVLEGYLQEGYQRFKVKVNKYDEKKMLLKIQELSQGIPLMIDGNGVYQQEDLSHLKALDELHLQMIEQPFRPGDFYLHQTLQKEMDTPVCLDESISSYDDAFQALSMDSCRIINIKASRVGGLSEAIAIHDLCVESNVPVWCGGMVESGISRAHNIALASLPGFSIPGDISSSSRFWERDLIQPEVFVEKGSIAVPEKPGIGFNIDYEYLDYITTESFTFHK</sequence>
<dbReference type="NCBIfam" id="TIGR01928">
    <property type="entry name" value="menC_lowGC_arch"/>
    <property type="match status" value="1"/>
</dbReference>
<dbReference type="InterPro" id="IPR029017">
    <property type="entry name" value="Enolase-like_N"/>
</dbReference>
<dbReference type="Gene3D" id="3.20.20.120">
    <property type="entry name" value="Enolase-like C-terminal domain"/>
    <property type="match status" value="1"/>
</dbReference>
<comment type="cofactor">
    <cofactor evidence="1">
        <name>a divalent metal cation</name>
        <dbReference type="ChEBI" id="CHEBI:60240"/>
    </cofactor>
</comment>
<evidence type="ECO:0000256" key="4">
    <source>
        <dbReference type="ARBA" id="ARBA00023239"/>
    </source>
</evidence>
<dbReference type="SFLD" id="SFLDS00001">
    <property type="entry name" value="Enolase"/>
    <property type="match status" value="1"/>
</dbReference>
<dbReference type="PANTHER" id="PTHR48073">
    <property type="entry name" value="O-SUCCINYLBENZOATE SYNTHASE-RELATED"/>
    <property type="match status" value="1"/>
</dbReference>
<evidence type="ECO:0000256" key="5">
    <source>
        <dbReference type="ARBA" id="ARBA00029491"/>
    </source>
</evidence>
<proteinExistence type="predicted"/>
<keyword evidence="2" id="KW-0479">Metal-binding</keyword>
<dbReference type="Pfam" id="PF02746">
    <property type="entry name" value="MR_MLE_N"/>
    <property type="match status" value="1"/>
</dbReference>
<evidence type="ECO:0000256" key="2">
    <source>
        <dbReference type="ARBA" id="ARBA00022723"/>
    </source>
</evidence>
<dbReference type="SFLD" id="SFLDF00009">
    <property type="entry name" value="o-succinylbenzoate_synthase"/>
    <property type="match status" value="1"/>
</dbReference>
<name>A0ABW3L388_9BACI</name>
<protein>
    <recommendedName>
        <fullName evidence="5 6">o-succinylbenzoate synthase</fullName>
        <ecNumber evidence="5 6">4.2.1.113</ecNumber>
    </recommendedName>
</protein>
<evidence type="ECO:0000256" key="1">
    <source>
        <dbReference type="ARBA" id="ARBA00001968"/>
    </source>
</evidence>
<feature type="domain" description="Mandelate racemase/muconate lactonizing enzyme C-terminal" evidence="7">
    <location>
        <begin position="140"/>
        <end position="232"/>
    </location>
</feature>
<gene>
    <name evidence="8" type="primary">menC</name>
    <name evidence="8" type="ORF">ACFQ2J_15285</name>
</gene>